<accession>A0A6C0I7X4</accession>
<proteinExistence type="predicted"/>
<feature type="transmembrane region" description="Helical" evidence="1">
    <location>
        <begin position="6"/>
        <end position="29"/>
    </location>
</feature>
<feature type="transmembrane region" description="Helical" evidence="1">
    <location>
        <begin position="63"/>
        <end position="83"/>
    </location>
</feature>
<dbReference type="Pfam" id="PF03083">
    <property type="entry name" value="MtN3_slv"/>
    <property type="match status" value="1"/>
</dbReference>
<dbReference type="GO" id="GO:0016020">
    <property type="term" value="C:membrane"/>
    <property type="evidence" value="ECO:0007669"/>
    <property type="project" value="InterPro"/>
</dbReference>
<organism evidence="2">
    <name type="scientific">viral metagenome</name>
    <dbReference type="NCBI Taxonomy" id="1070528"/>
    <lineage>
        <taxon>unclassified sequences</taxon>
        <taxon>metagenomes</taxon>
        <taxon>organismal metagenomes</taxon>
    </lineage>
</organism>
<keyword evidence="1" id="KW-0472">Membrane</keyword>
<reference evidence="2" key="1">
    <citation type="journal article" date="2020" name="Nature">
        <title>Giant virus diversity and host interactions through global metagenomics.</title>
        <authorList>
            <person name="Schulz F."/>
            <person name="Roux S."/>
            <person name="Paez-Espino D."/>
            <person name="Jungbluth S."/>
            <person name="Walsh D.A."/>
            <person name="Denef V.J."/>
            <person name="McMahon K.D."/>
            <person name="Konstantinidis K.T."/>
            <person name="Eloe-Fadrosh E.A."/>
            <person name="Kyrpides N.C."/>
            <person name="Woyke T."/>
        </authorList>
    </citation>
    <scope>NUCLEOTIDE SEQUENCE</scope>
    <source>
        <strain evidence="2">GVMAG-M-3300023184-51</strain>
    </source>
</reference>
<evidence type="ECO:0008006" key="3">
    <source>
        <dbReference type="Google" id="ProtNLM"/>
    </source>
</evidence>
<evidence type="ECO:0000313" key="2">
    <source>
        <dbReference type="EMBL" id="QHT88477.1"/>
    </source>
</evidence>
<sequence>MNNNQLNFLPYTATSISVIGRFIFMFLIYKNKSTNVLSLIFCMLSITSSGMWIYYSINNNDLPMIVRSSTEITLLTISAIYIIRNRVIEYYKILPE</sequence>
<dbReference type="Gene3D" id="1.20.1280.290">
    <property type="match status" value="1"/>
</dbReference>
<evidence type="ECO:0000256" key="1">
    <source>
        <dbReference type="SAM" id="Phobius"/>
    </source>
</evidence>
<protein>
    <recommendedName>
        <fullName evidence="3">Sugar transporter SWEET1</fullName>
    </recommendedName>
</protein>
<keyword evidence="1" id="KW-1133">Transmembrane helix</keyword>
<dbReference type="EMBL" id="MN740118">
    <property type="protein sequence ID" value="QHT88477.1"/>
    <property type="molecule type" value="Genomic_DNA"/>
</dbReference>
<name>A0A6C0I7X4_9ZZZZ</name>
<feature type="transmembrane region" description="Helical" evidence="1">
    <location>
        <begin position="36"/>
        <end position="57"/>
    </location>
</feature>
<dbReference type="InterPro" id="IPR004316">
    <property type="entry name" value="SWEET_rpt"/>
</dbReference>
<keyword evidence="1" id="KW-0812">Transmembrane</keyword>
<dbReference type="AlphaFoldDB" id="A0A6C0I7X4"/>